<feature type="region of interest" description="Disordered" evidence="1">
    <location>
        <begin position="643"/>
        <end position="758"/>
    </location>
</feature>
<proteinExistence type="predicted"/>
<dbReference type="KEGG" id="ccin:107273500"/>
<feature type="compositionally biased region" description="Low complexity" evidence="1">
    <location>
        <begin position="454"/>
        <end position="467"/>
    </location>
</feature>
<accession>A0AAJ7FTB8</accession>
<dbReference type="PROSITE" id="PS51140">
    <property type="entry name" value="CUE"/>
    <property type="match status" value="1"/>
</dbReference>
<feature type="compositionally biased region" description="Polar residues" evidence="1">
    <location>
        <begin position="719"/>
        <end position="737"/>
    </location>
</feature>
<dbReference type="SMART" id="SM00546">
    <property type="entry name" value="CUE"/>
    <property type="match status" value="1"/>
</dbReference>
<dbReference type="InterPro" id="IPR003892">
    <property type="entry name" value="CUE"/>
</dbReference>
<dbReference type="RefSeq" id="XP_015607249.1">
    <property type="nucleotide sequence ID" value="XM_015751763.1"/>
</dbReference>
<dbReference type="AlphaFoldDB" id="A0AAJ7FTB8"/>
<feature type="domain" description="CUE" evidence="2">
    <location>
        <begin position="475"/>
        <end position="518"/>
    </location>
</feature>
<feature type="compositionally biased region" description="Acidic residues" evidence="1">
    <location>
        <begin position="657"/>
        <end position="666"/>
    </location>
</feature>
<reference evidence="4" key="1">
    <citation type="submission" date="2025-08" db="UniProtKB">
        <authorList>
            <consortium name="RefSeq"/>
        </authorList>
    </citation>
    <scope>IDENTIFICATION</scope>
</reference>
<dbReference type="InterPro" id="IPR052586">
    <property type="entry name" value="ASCC2"/>
</dbReference>
<keyword evidence="3" id="KW-1185">Reference proteome</keyword>
<feature type="region of interest" description="Disordered" evidence="1">
    <location>
        <begin position="440"/>
        <end position="469"/>
    </location>
</feature>
<dbReference type="PANTHER" id="PTHR21494:SF0">
    <property type="entry name" value="ACTIVATING SIGNAL COINTEGRATOR 1 COMPLEX SUBUNIT 2"/>
    <property type="match status" value="1"/>
</dbReference>
<feature type="compositionally biased region" description="Basic and acidic residues" evidence="1">
    <location>
        <begin position="677"/>
        <end position="693"/>
    </location>
</feature>
<dbReference type="Pfam" id="PF02845">
    <property type="entry name" value="CUE"/>
    <property type="match status" value="1"/>
</dbReference>
<organism evidence="3 4">
    <name type="scientific">Cephus cinctus</name>
    <name type="common">Wheat stem sawfly</name>
    <dbReference type="NCBI Taxonomy" id="211228"/>
    <lineage>
        <taxon>Eukaryota</taxon>
        <taxon>Metazoa</taxon>
        <taxon>Ecdysozoa</taxon>
        <taxon>Arthropoda</taxon>
        <taxon>Hexapoda</taxon>
        <taxon>Insecta</taxon>
        <taxon>Pterygota</taxon>
        <taxon>Neoptera</taxon>
        <taxon>Endopterygota</taxon>
        <taxon>Hymenoptera</taxon>
        <taxon>Cephoidea</taxon>
        <taxon>Cephidae</taxon>
        <taxon>Cephus</taxon>
    </lineage>
</organism>
<protein>
    <submittedName>
        <fullName evidence="4">Activating signal cointegrator 1 complex subunit 2 isoform X1</fullName>
    </submittedName>
</protein>
<name>A0AAJ7FTB8_CEPCN</name>
<evidence type="ECO:0000256" key="1">
    <source>
        <dbReference type="SAM" id="MobiDB-lite"/>
    </source>
</evidence>
<dbReference type="GO" id="GO:0043130">
    <property type="term" value="F:ubiquitin binding"/>
    <property type="evidence" value="ECO:0007669"/>
    <property type="project" value="InterPro"/>
</dbReference>
<dbReference type="Gene3D" id="1.10.8.10">
    <property type="entry name" value="DNA helicase RuvA subunit, C-terminal domain"/>
    <property type="match status" value="1"/>
</dbReference>
<dbReference type="InterPro" id="IPR009060">
    <property type="entry name" value="UBA-like_sf"/>
</dbReference>
<dbReference type="PANTHER" id="PTHR21494">
    <property type="entry name" value="ACTIVATING SIGNAL COINTEGRATOR 1 COMPLEX SUBUNIT 2 ASC-1 COMPLEX SUBUNIT P100"/>
    <property type="match status" value="1"/>
</dbReference>
<evidence type="ECO:0000313" key="3">
    <source>
        <dbReference type="Proteomes" id="UP000694920"/>
    </source>
</evidence>
<dbReference type="GO" id="GO:0006355">
    <property type="term" value="P:regulation of DNA-templated transcription"/>
    <property type="evidence" value="ECO:0007669"/>
    <property type="project" value="TreeGrafter"/>
</dbReference>
<dbReference type="GeneID" id="107273500"/>
<feature type="compositionally biased region" description="Basic residues" evidence="1">
    <location>
        <begin position="738"/>
        <end position="758"/>
    </location>
</feature>
<dbReference type="InterPro" id="IPR041800">
    <property type="entry name" value="ASCC2_CUE"/>
</dbReference>
<gene>
    <name evidence="4" type="primary">LOC107273500</name>
</gene>
<dbReference type="Proteomes" id="UP000694920">
    <property type="component" value="Unplaced"/>
</dbReference>
<dbReference type="SUPFAM" id="SSF46934">
    <property type="entry name" value="UBA-like"/>
    <property type="match status" value="1"/>
</dbReference>
<dbReference type="CDD" id="cd14364">
    <property type="entry name" value="CUE_ASCC2"/>
    <property type="match status" value="1"/>
</dbReference>
<evidence type="ECO:0000259" key="2">
    <source>
        <dbReference type="PROSITE" id="PS51140"/>
    </source>
</evidence>
<sequence length="758" mass="86882">MSEDVSGTSMDSFQNPELKPLEDLKLTVKSEGVSQSVPALNPRWVEKRYFLCYTKPQVYKKNGAEIPGAKEQWLEIVDYISEDLKWLLNLPYYRFWSNILYQKSIRKTLSSFLQNAPPYYLIDHFPKIAEMRSALDKLFHIVLLVYVRLVTTKESPENYMTSSFHGNMLYNNYILTIPALLDLSQLYGRQNAKIVERIMKNLFEIQPLYNSDLKQFRALFFAMMRRMEKKFDDRRVILPGNVIRISDTKGSSSEMQLDGIEKFALTMLDVFSTITVFLDNYPPAAKLFNRDKITAKIVSFYGNTVPEVYNKLVDLAYKDDCIEKYLKLKHLLNVTRIEILKFYRAIVYSTFKDIIEDTNSLTEVDIRSQVDEYFNLITRALSEKIFINDYHRHYPVDLDIDILQQTCPKIDLTRCEFILQSVCAGEKEVEKILNTASDSDKAIAGPSKVPEARASTSTGGASTSKANSSDRTEVELVSFISEVKDILNHLDEGFIQRCLKHYNYDTAAVINAVLEDSVPAHLKEDNSVAPKIPPDPEEASVAVDLAIGAQRLNVFDNDEFDIMTKDVVDTSRIHRGKRKDKHKNLNDLLNDKSHNKNLKDMYAKYSIVTDDYDDEYDDTYESHDAGLNARDLSTEQDVRPFTTPRIFLTRDRNAAASEDEVDSEDEGAARTQNGKDQFVHDPAELRARQEQRWQSKRGGRGGTTQSNRRDVVGKPKGQGQDTAVLTNRDNKNTNKATRANHNRRTGAQWKRRQGMVPS</sequence>
<evidence type="ECO:0000313" key="4">
    <source>
        <dbReference type="RefSeq" id="XP_015607249.1"/>
    </source>
</evidence>